<comment type="subcellular location">
    <subcellularLocation>
        <location evidence="1">Nucleus</location>
    </subcellularLocation>
</comment>
<keyword evidence="8" id="KW-1185">Reference proteome</keyword>
<gene>
    <name evidence="7" type="ORF">RHSIM_Rhsim13G0097200</name>
</gene>
<evidence type="ECO:0000256" key="6">
    <source>
        <dbReference type="SAM" id="MobiDB-lite"/>
    </source>
</evidence>
<evidence type="ECO:0000313" key="8">
    <source>
        <dbReference type="Proteomes" id="UP000626092"/>
    </source>
</evidence>
<organism evidence="7 8">
    <name type="scientific">Rhododendron simsii</name>
    <name type="common">Sims's rhododendron</name>
    <dbReference type="NCBI Taxonomy" id="118357"/>
    <lineage>
        <taxon>Eukaryota</taxon>
        <taxon>Viridiplantae</taxon>
        <taxon>Streptophyta</taxon>
        <taxon>Embryophyta</taxon>
        <taxon>Tracheophyta</taxon>
        <taxon>Spermatophyta</taxon>
        <taxon>Magnoliopsida</taxon>
        <taxon>eudicotyledons</taxon>
        <taxon>Gunneridae</taxon>
        <taxon>Pentapetalae</taxon>
        <taxon>asterids</taxon>
        <taxon>Ericales</taxon>
        <taxon>Ericaceae</taxon>
        <taxon>Ericoideae</taxon>
        <taxon>Rhodoreae</taxon>
        <taxon>Rhododendron</taxon>
    </lineage>
</organism>
<keyword evidence="4" id="KW-0804">Transcription</keyword>
<evidence type="ECO:0008006" key="9">
    <source>
        <dbReference type="Google" id="ProtNLM"/>
    </source>
</evidence>
<dbReference type="Proteomes" id="UP000626092">
    <property type="component" value="Unassembled WGS sequence"/>
</dbReference>
<evidence type="ECO:0000256" key="2">
    <source>
        <dbReference type="ARBA" id="ARBA00023015"/>
    </source>
</evidence>
<evidence type="ECO:0000256" key="3">
    <source>
        <dbReference type="ARBA" id="ARBA00023125"/>
    </source>
</evidence>
<evidence type="ECO:0000256" key="1">
    <source>
        <dbReference type="ARBA" id="ARBA00004123"/>
    </source>
</evidence>
<reference evidence="7" key="1">
    <citation type="submission" date="2019-11" db="EMBL/GenBank/DDBJ databases">
        <authorList>
            <person name="Liu Y."/>
            <person name="Hou J."/>
            <person name="Li T.-Q."/>
            <person name="Guan C.-H."/>
            <person name="Wu X."/>
            <person name="Wu H.-Z."/>
            <person name="Ling F."/>
            <person name="Zhang R."/>
            <person name="Shi X.-G."/>
            <person name="Ren J.-P."/>
            <person name="Chen E.-F."/>
            <person name="Sun J.-M."/>
        </authorList>
    </citation>
    <scope>NUCLEOTIDE SEQUENCE</scope>
    <source>
        <strain evidence="7">Adult_tree_wgs_1</strain>
        <tissue evidence="7">Leaves</tissue>
    </source>
</reference>
<dbReference type="EMBL" id="WJXA01000013">
    <property type="protein sequence ID" value="KAF7120909.1"/>
    <property type="molecule type" value="Genomic_DNA"/>
</dbReference>
<accession>A0A834G190</accession>
<comment type="caution">
    <text evidence="7">The sequence shown here is derived from an EMBL/GenBank/DDBJ whole genome shotgun (WGS) entry which is preliminary data.</text>
</comment>
<keyword evidence="3" id="KW-0238">DNA-binding</keyword>
<evidence type="ECO:0000256" key="5">
    <source>
        <dbReference type="ARBA" id="ARBA00023242"/>
    </source>
</evidence>
<keyword evidence="5" id="KW-0539">Nucleus</keyword>
<dbReference type="GO" id="GO:0005634">
    <property type="term" value="C:nucleus"/>
    <property type="evidence" value="ECO:0007669"/>
    <property type="project" value="UniProtKB-SubCell"/>
</dbReference>
<name>A0A834G190_RHOSS</name>
<dbReference type="InterPro" id="IPR015300">
    <property type="entry name" value="DNA-bd_pseudobarrel_sf"/>
</dbReference>
<protein>
    <recommendedName>
        <fullName evidence="9">TF-B3 domain-containing protein</fullName>
    </recommendedName>
</protein>
<feature type="region of interest" description="Disordered" evidence="6">
    <location>
        <begin position="70"/>
        <end position="91"/>
    </location>
</feature>
<keyword evidence="2" id="KW-0805">Transcription regulation</keyword>
<dbReference type="AlphaFoldDB" id="A0A834G190"/>
<dbReference type="GO" id="GO:0003677">
    <property type="term" value="F:DNA binding"/>
    <property type="evidence" value="ECO:0007669"/>
    <property type="project" value="UniProtKB-KW"/>
</dbReference>
<sequence length="91" mass="10458">MENFLFQLELDQNARIFLPRVDVIMHLPEGWEEFVQKHKLGAMDVIRFYKPVNPSHKKHFLIEILKSSGWGANRAGPRQGGGSEGNEIARE</sequence>
<proteinExistence type="predicted"/>
<dbReference type="Gene3D" id="2.40.330.10">
    <property type="entry name" value="DNA-binding pseudobarrel domain"/>
    <property type="match status" value="1"/>
</dbReference>
<evidence type="ECO:0000313" key="7">
    <source>
        <dbReference type="EMBL" id="KAF7120909.1"/>
    </source>
</evidence>
<dbReference type="OrthoDB" id="1612034at2759"/>
<evidence type="ECO:0000256" key="4">
    <source>
        <dbReference type="ARBA" id="ARBA00023163"/>
    </source>
</evidence>